<dbReference type="InterPro" id="IPR036291">
    <property type="entry name" value="NAD(P)-bd_dom_sf"/>
</dbReference>
<comment type="similarity">
    <text evidence="1">Belongs to the saccharopine dehydrogenase family.</text>
</comment>
<evidence type="ECO:0000313" key="5">
    <source>
        <dbReference type="Proteomes" id="UP001417504"/>
    </source>
</evidence>
<accession>A0AAP0NRG3</accession>
<dbReference type="GO" id="GO:0005886">
    <property type="term" value="C:plasma membrane"/>
    <property type="evidence" value="ECO:0007669"/>
    <property type="project" value="TreeGrafter"/>
</dbReference>
<dbReference type="InterPro" id="IPR005097">
    <property type="entry name" value="Sacchrp_dh_NADP-bd"/>
</dbReference>
<dbReference type="PANTHER" id="PTHR12286:SF5">
    <property type="entry name" value="SACCHAROPINE DEHYDROGENASE-LIKE OXIDOREDUCTASE"/>
    <property type="match status" value="1"/>
</dbReference>
<dbReference type="FunFam" id="3.40.50.720:FF:000455">
    <property type="entry name" value="Putative mitochondrial saccharopine dehydrogenase-like oxidoreductase"/>
    <property type="match status" value="1"/>
</dbReference>
<dbReference type="GO" id="GO:0009247">
    <property type="term" value="P:glycolipid biosynthetic process"/>
    <property type="evidence" value="ECO:0007669"/>
    <property type="project" value="TreeGrafter"/>
</dbReference>
<evidence type="ECO:0000256" key="2">
    <source>
        <dbReference type="SAM" id="MobiDB-lite"/>
    </source>
</evidence>
<reference evidence="4 5" key="1">
    <citation type="submission" date="2024-01" db="EMBL/GenBank/DDBJ databases">
        <title>Genome assemblies of Stephania.</title>
        <authorList>
            <person name="Yang L."/>
        </authorList>
    </citation>
    <scope>NUCLEOTIDE SEQUENCE [LARGE SCALE GENOMIC DNA]</scope>
    <source>
        <strain evidence="4">QJT</strain>
        <tissue evidence="4">Leaf</tissue>
    </source>
</reference>
<dbReference type="SUPFAM" id="SSF51735">
    <property type="entry name" value="NAD(P)-binding Rossmann-fold domains"/>
    <property type="match status" value="1"/>
</dbReference>
<name>A0AAP0NRG3_9MAGN</name>
<evidence type="ECO:0000313" key="4">
    <source>
        <dbReference type="EMBL" id="KAK9116588.1"/>
    </source>
</evidence>
<dbReference type="PANTHER" id="PTHR12286">
    <property type="entry name" value="SACCHAROPINE DEHYDROGENASE-LIKE OXIDOREDUCTASE"/>
    <property type="match status" value="1"/>
</dbReference>
<dbReference type="GO" id="GO:0005811">
    <property type="term" value="C:lipid droplet"/>
    <property type="evidence" value="ECO:0007669"/>
    <property type="project" value="TreeGrafter"/>
</dbReference>
<evidence type="ECO:0000259" key="3">
    <source>
        <dbReference type="Pfam" id="PF03435"/>
    </source>
</evidence>
<feature type="region of interest" description="Disordered" evidence="2">
    <location>
        <begin position="214"/>
        <end position="251"/>
    </location>
</feature>
<keyword evidence="5" id="KW-1185">Reference proteome</keyword>
<dbReference type="GO" id="GO:0005739">
    <property type="term" value="C:mitochondrion"/>
    <property type="evidence" value="ECO:0007669"/>
    <property type="project" value="TreeGrafter"/>
</dbReference>
<organism evidence="4 5">
    <name type="scientific">Stephania japonica</name>
    <dbReference type="NCBI Taxonomy" id="461633"/>
    <lineage>
        <taxon>Eukaryota</taxon>
        <taxon>Viridiplantae</taxon>
        <taxon>Streptophyta</taxon>
        <taxon>Embryophyta</taxon>
        <taxon>Tracheophyta</taxon>
        <taxon>Spermatophyta</taxon>
        <taxon>Magnoliopsida</taxon>
        <taxon>Ranunculales</taxon>
        <taxon>Menispermaceae</taxon>
        <taxon>Menispermoideae</taxon>
        <taxon>Cissampelideae</taxon>
        <taxon>Stephania</taxon>
    </lineage>
</organism>
<proteinExistence type="inferred from homology"/>
<dbReference type="AlphaFoldDB" id="A0AAP0NRG3"/>
<dbReference type="Proteomes" id="UP001417504">
    <property type="component" value="Unassembled WGS sequence"/>
</dbReference>
<dbReference type="EMBL" id="JBBNAE010000006">
    <property type="protein sequence ID" value="KAK9116588.1"/>
    <property type="molecule type" value="Genomic_DNA"/>
</dbReference>
<protein>
    <recommendedName>
        <fullName evidence="3">Saccharopine dehydrogenase NADP binding domain-containing protein</fullName>
    </recommendedName>
</protein>
<gene>
    <name evidence="4" type="ORF">Sjap_015535</name>
</gene>
<comment type="caution">
    <text evidence="4">The sequence shown here is derived from an EMBL/GenBank/DDBJ whole genome shotgun (WGS) entry which is preliminary data.</text>
</comment>
<dbReference type="InterPro" id="IPR051276">
    <property type="entry name" value="Saccharopine_DH-like_oxidrdct"/>
</dbReference>
<evidence type="ECO:0000256" key="1">
    <source>
        <dbReference type="ARBA" id="ARBA00038048"/>
    </source>
</evidence>
<sequence>MAESPQTHQKFDLTILGASGFTGKYVIREALKFLNTPSSPLKSIALAGRNPEKLAQSLKWASHPAPPPSLSIIKADISDPSSLLQLCKQTKLILNCVGPFRLYGEPVVSACVDVGCDYLDICGEPEFMERMEWIYHEKGVERGSLVVSACGFDSVPAELGVMFNSRQWVAPRAPNCVEAYVSLESDKRIVGNFGTFESAVLGVASVEKLQELRRSRPRRARPVDRVDLASPLDDNPDQDSGTPPPKGSTVEHQKKIGLWAVKLPSADSIVVRRTLSVLTENPGGIAGVNESNEQVERRENFWSTVKPAHFGVKIGFKSLLSIIRIVTLGIFIGLFGRFSLGRWLLLKFPSIFTLGWFRKKGPSEEEVRSASFKMWFIGRGYSDVTLASQGNKKPDMEIVTRITGPEIGYLTTPIILLQCALIVLSQRDNLPKGGVLTPGIVFGPTDLQERLEQNGISFDLVSKNPSSA</sequence>
<dbReference type="Pfam" id="PF03435">
    <property type="entry name" value="Sacchrp_dh_NADP"/>
    <property type="match status" value="1"/>
</dbReference>
<feature type="domain" description="Saccharopine dehydrogenase NADP binding" evidence="3">
    <location>
        <begin position="15"/>
        <end position="146"/>
    </location>
</feature>
<dbReference type="Gene3D" id="3.40.50.720">
    <property type="entry name" value="NAD(P)-binding Rossmann-like Domain"/>
    <property type="match status" value="1"/>
</dbReference>